<dbReference type="InterPro" id="IPR038348">
    <property type="entry name" value="SLED_sf"/>
</dbReference>
<gene>
    <name evidence="4" type="primary">WBGene00111420</name>
</gene>
<dbReference type="EnsemblMetazoa" id="PPA21866.1">
    <property type="protein sequence ID" value="PPA21866.1"/>
    <property type="gene ID" value="WBGene00111420"/>
</dbReference>
<dbReference type="AlphaFoldDB" id="A0A2A6C8J6"/>
<feature type="region of interest" description="Disordered" evidence="3">
    <location>
        <begin position="152"/>
        <end position="174"/>
    </location>
</feature>
<accession>A0A8R1YE92</accession>
<feature type="compositionally biased region" description="Basic and acidic residues" evidence="3">
    <location>
        <begin position="86"/>
        <end position="119"/>
    </location>
</feature>
<dbReference type="SMART" id="SM00298">
    <property type="entry name" value="CHROMO"/>
    <property type="match status" value="1"/>
</dbReference>
<sequence length="640" mass="70982">MPPKKAKKDNKEDEEWEVERVLDRRTEPDGSFRYLTKWKKCPASENSWEPRSSFGSDAWKVEELDKILAGELAKPKWRTYYEKSLMRANEGKDLTKNKDGDTNKKDAMKKPAKTPEKQKLGRPPKTPATHPKSPLVIRSAPVASPAFHLLVGHPTTSRSNPVVAPRRRTQTGDGLGTSEAIAAIPRKRTRSSDAGDRGEIARKFIHGSYTGEAGGGLQSLSTLAIDPHHAIRQGVPSSPNQVQASPTKSSRHGASRRSAVDEEDHQEEELLRGIEGGDDDELNGHGIEDEEMEQVELDETTLSMSANQSPSAIDNGLLESPRVEPTEVTHRLANRPSTSGITEPPTNATMVSPSEFPVARPVGRPKEDKHVNPRPTMVGKPPMNSIGKLRTTPRGANSWKEQTRINNIRIQTRNALMRTRAIPTTMKRRSDEQKWFIQSSSKAQKIGAATEKLLSLTHRRAPRRVATAVVLPAAMDSEDEEERELRASGRRVALTKVSYDGYPKRLLSQESGSHSVFFNTKCAVGPKCHRSLFSTLLPKQIEGLRLTQLWQSVLIRLIECSRDQKLLMEAVLQHQGEPKQYPSVTATFAWGGCSRTLFLSPPSDFQEANNRISAILTTVGMCANAIRFGTQMACSRCAQE</sequence>
<feature type="region of interest" description="Disordered" evidence="3">
    <location>
        <begin position="231"/>
        <end position="285"/>
    </location>
</feature>
<evidence type="ECO:0000313" key="4">
    <source>
        <dbReference type="EnsemblMetazoa" id="PPA21866.1"/>
    </source>
</evidence>
<dbReference type="Gene3D" id="2.40.50.40">
    <property type="match status" value="1"/>
</dbReference>
<evidence type="ECO:0000256" key="1">
    <source>
        <dbReference type="ARBA" id="ARBA00004123"/>
    </source>
</evidence>
<dbReference type="InterPro" id="IPR051219">
    <property type="entry name" value="Heterochromatin_chromo-domain"/>
</dbReference>
<dbReference type="Proteomes" id="UP000005239">
    <property type="component" value="Unassembled WGS sequence"/>
</dbReference>
<name>A0A2A6C8J6_PRIPA</name>
<dbReference type="InterPro" id="IPR016197">
    <property type="entry name" value="Chromo-like_dom_sf"/>
</dbReference>
<accession>A0A2A6C8J6</accession>
<dbReference type="OrthoDB" id="433924at2759"/>
<feature type="compositionally biased region" description="Polar residues" evidence="3">
    <location>
        <begin position="235"/>
        <end position="248"/>
    </location>
</feature>
<evidence type="ECO:0000256" key="2">
    <source>
        <dbReference type="ARBA" id="ARBA00023242"/>
    </source>
</evidence>
<dbReference type="GO" id="GO:0005634">
    <property type="term" value="C:nucleus"/>
    <property type="evidence" value="ECO:0007669"/>
    <property type="project" value="UniProtKB-SubCell"/>
</dbReference>
<dbReference type="SUPFAM" id="SSF54160">
    <property type="entry name" value="Chromo domain-like"/>
    <property type="match status" value="1"/>
</dbReference>
<reference evidence="4" key="2">
    <citation type="submission" date="2022-06" db="UniProtKB">
        <authorList>
            <consortium name="EnsemblMetazoa"/>
        </authorList>
    </citation>
    <scope>IDENTIFICATION</scope>
    <source>
        <strain evidence="4">PS312</strain>
    </source>
</reference>
<keyword evidence="5" id="KW-1185">Reference proteome</keyword>
<proteinExistence type="predicted"/>
<feature type="compositionally biased region" description="Polar residues" evidence="3">
    <location>
        <begin position="335"/>
        <end position="352"/>
    </location>
</feature>
<dbReference type="CDD" id="cd00024">
    <property type="entry name" value="CD_CSD"/>
    <property type="match status" value="1"/>
</dbReference>
<comment type="subcellular location">
    <subcellularLocation>
        <location evidence="1">Nucleus</location>
    </subcellularLocation>
</comment>
<dbReference type="GO" id="GO:0031507">
    <property type="term" value="P:heterochromatin formation"/>
    <property type="evidence" value="ECO:0000318"/>
    <property type="project" value="GO_Central"/>
</dbReference>
<organism evidence="4 5">
    <name type="scientific">Pristionchus pacificus</name>
    <name type="common">Parasitic nematode worm</name>
    <dbReference type="NCBI Taxonomy" id="54126"/>
    <lineage>
        <taxon>Eukaryota</taxon>
        <taxon>Metazoa</taxon>
        <taxon>Ecdysozoa</taxon>
        <taxon>Nematoda</taxon>
        <taxon>Chromadorea</taxon>
        <taxon>Rhabditida</taxon>
        <taxon>Rhabditina</taxon>
        <taxon>Diplogasteromorpha</taxon>
        <taxon>Diplogasteroidea</taxon>
        <taxon>Neodiplogasteridae</taxon>
        <taxon>Pristionchus</taxon>
    </lineage>
</organism>
<dbReference type="PROSITE" id="PS50013">
    <property type="entry name" value="CHROMO_2"/>
    <property type="match status" value="1"/>
</dbReference>
<dbReference type="Pfam" id="PF12140">
    <property type="entry name" value="SLED"/>
    <property type="match status" value="1"/>
</dbReference>
<dbReference type="InterPro" id="IPR021987">
    <property type="entry name" value="SLED"/>
</dbReference>
<evidence type="ECO:0000313" key="5">
    <source>
        <dbReference type="Proteomes" id="UP000005239"/>
    </source>
</evidence>
<keyword evidence="2" id="KW-0539">Nucleus</keyword>
<protein>
    <submittedName>
        <fullName evidence="4">Chromo domain-containing protein</fullName>
    </submittedName>
</protein>
<dbReference type="Gene3D" id="3.90.1150.190">
    <property type="entry name" value="SLED domain"/>
    <property type="match status" value="1"/>
</dbReference>
<evidence type="ECO:0000256" key="3">
    <source>
        <dbReference type="SAM" id="MobiDB-lite"/>
    </source>
</evidence>
<feature type="compositionally biased region" description="Basic and acidic residues" evidence="3">
    <location>
        <begin position="321"/>
        <end position="330"/>
    </location>
</feature>
<dbReference type="Pfam" id="PF00385">
    <property type="entry name" value="Chromo"/>
    <property type="match status" value="1"/>
</dbReference>
<feature type="region of interest" description="Disordered" evidence="3">
    <location>
        <begin position="86"/>
        <end position="134"/>
    </location>
</feature>
<reference evidence="5" key="1">
    <citation type="journal article" date="2008" name="Nat. Genet.">
        <title>The Pristionchus pacificus genome provides a unique perspective on nematode lifestyle and parasitism.</title>
        <authorList>
            <person name="Dieterich C."/>
            <person name="Clifton S.W."/>
            <person name="Schuster L.N."/>
            <person name="Chinwalla A."/>
            <person name="Delehaunty K."/>
            <person name="Dinkelacker I."/>
            <person name="Fulton L."/>
            <person name="Fulton R."/>
            <person name="Godfrey J."/>
            <person name="Minx P."/>
            <person name="Mitreva M."/>
            <person name="Roeseler W."/>
            <person name="Tian H."/>
            <person name="Witte H."/>
            <person name="Yang S.P."/>
            <person name="Wilson R.K."/>
            <person name="Sommer R.J."/>
        </authorList>
    </citation>
    <scope>NUCLEOTIDE SEQUENCE [LARGE SCALE GENOMIC DNA]</scope>
    <source>
        <strain evidence="5">PS312</strain>
    </source>
</reference>
<dbReference type="GO" id="GO:0003682">
    <property type="term" value="F:chromatin binding"/>
    <property type="evidence" value="ECO:0000318"/>
    <property type="project" value="GO_Central"/>
</dbReference>
<feature type="region of interest" description="Disordered" evidence="3">
    <location>
        <begin position="305"/>
        <end position="398"/>
    </location>
</feature>
<dbReference type="InterPro" id="IPR000953">
    <property type="entry name" value="Chromo/chromo_shadow_dom"/>
</dbReference>
<dbReference type="PANTHER" id="PTHR22812">
    <property type="entry name" value="CHROMOBOX PROTEIN"/>
    <property type="match status" value="1"/>
</dbReference>
<dbReference type="GO" id="GO:0005721">
    <property type="term" value="C:pericentric heterochromatin"/>
    <property type="evidence" value="ECO:0000318"/>
    <property type="project" value="GO_Central"/>
</dbReference>
<dbReference type="InterPro" id="IPR023780">
    <property type="entry name" value="Chromo_domain"/>
</dbReference>